<evidence type="ECO:0000259" key="2">
    <source>
        <dbReference type="PROSITE" id="PS50930"/>
    </source>
</evidence>
<dbReference type="SMART" id="SM00850">
    <property type="entry name" value="LytTR"/>
    <property type="match status" value="1"/>
</dbReference>
<dbReference type="Gene3D" id="2.40.50.1020">
    <property type="entry name" value="LytTr DNA-binding domain"/>
    <property type="match status" value="1"/>
</dbReference>
<dbReference type="GO" id="GO:0003677">
    <property type="term" value="F:DNA binding"/>
    <property type="evidence" value="ECO:0007669"/>
    <property type="project" value="UniProtKB-KW"/>
</dbReference>
<name>A0ABV5I2Z9_9RHOB</name>
<keyword evidence="1" id="KW-0812">Transmembrane</keyword>
<keyword evidence="3" id="KW-0238">DNA-binding</keyword>
<dbReference type="Proteomes" id="UP001589670">
    <property type="component" value="Unassembled WGS sequence"/>
</dbReference>
<feature type="transmembrane region" description="Helical" evidence="1">
    <location>
        <begin position="79"/>
        <end position="98"/>
    </location>
</feature>
<evidence type="ECO:0000313" key="3">
    <source>
        <dbReference type="EMBL" id="MFB9151065.1"/>
    </source>
</evidence>
<comment type="caution">
    <text evidence="3">The sequence shown here is derived from an EMBL/GenBank/DDBJ whole genome shotgun (WGS) entry which is preliminary data.</text>
</comment>
<reference evidence="3 4" key="1">
    <citation type="submission" date="2024-09" db="EMBL/GenBank/DDBJ databases">
        <authorList>
            <person name="Sun Q."/>
            <person name="Mori K."/>
        </authorList>
    </citation>
    <scope>NUCLEOTIDE SEQUENCE [LARGE SCALE GENOMIC DNA]</scope>
    <source>
        <strain evidence="3 4">CECT 9424</strain>
    </source>
</reference>
<evidence type="ECO:0000256" key="1">
    <source>
        <dbReference type="SAM" id="Phobius"/>
    </source>
</evidence>
<dbReference type="Pfam" id="PF04397">
    <property type="entry name" value="LytTR"/>
    <property type="match status" value="1"/>
</dbReference>
<keyword evidence="4" id="KW-1185">Reference proteome</keyword>
<dbReference type="EMBL" id="JBHMEC010000026">
    <property type="protein sequence ID" value="MFB9151065.1"/>
    <property type="molecule type" value="Genomic_DNA"/>
</dbReference>
<feature type="transmembrane region" description="Helical" evidence="1">
    <location>
        <begin position="12"/>
        <end position="30"/>
    </location>
</feature>
<keyword evidence="1" id="KW-0472">Membrane</keyword>
<dbReference type="RefSeq" id="WP_377070634.1">
    <property type="nucleotide sequence ID" value="NZ_JBHMEC010000026.1"/>
</dbReference>
<accession>A0ABV5I2Z9</accession>
<protein>
    <submittedName>
        <fullName evidence="3">LytTR family DNA-binding domain-containing protein</fullName>
    </submittedName>
</protein>
<feature type="domain" description="HTH LytTR-type" evidence="2">
    <location>
        <begin position="155"/>
        <end position="244"/>
    </location>
</feature>
<feature type="transmembrane region" description="Helical" evidence="1">
    <location>
        <begin position="42"/>
        <end position="67"/>
    </location>
</feature>
<keyword evidence="1" id="KW-1133">Transmembrane helix</keyword>
<proteinExistence type="predicted"/>
<evidence type="ECO:0000313" key="4">
    <source>
        <dbReference type="Proteomes" id="UP001589670"/>
    </source>
</evidence>
<sequence length="249" mass="27123">MAETAAAVTSRITMSIWLTACLIAVVAGPFGTFQTMSFGLRLAYWGTVITSGLALGALVHAVFLTICRGWHPFWIDLKAAALITTLLAPLIFVLRAGLDPMLTRADLSPGSIWINTGLFVLPIFVLRRQLTGAERTPEPRRPRLLRRLPDALQEAEVLRLSARDHTVEVATDHGPATLRLRLKDAIDEMEPVEGVCTHRSHWVARAAITGYVSEGGKLFVTLANGDRAPVGGKYRPRLEELGLVPGQDG</sequence>
<dbReference type="PROSITE" id="PS50930">
    <property type="entry name" value="HTH_LYTTR"/>
    <property type="match status" value="1"/>
</dbReference>
<dbReference type="InterPro" id="IPR007492">
    <property type="entry name" value="LytTR_DNA-bd_dom"/>
</dbReference>
<feature type="transmembrane region" description="Helical" evidence="1">
    <location>
        <begin position="110"/>
        <end position="126"/>
    </location>
</feature>
<organism evidence="3 4">
    <name type="scientific">Roseovarius ramblicola</name>
    <dbReference type="NCBI Taxonomy" id="2022336"/>
    <lineage>
        <taxon>Bacteria</taxon>
        <taxon>Pseudomonadati</taxon>
        <taxon>Pseudomonadota</taxon>
        <taxon>Alphaproteobacteria</taxon>
        <taxon>Rhodobacterales</taxon>
        <taxon>Roseobacteraceae</taxon>
        <taxon>Roseovarius</taxon>
    </lineage>
</organism>
<gene>
    <name evidence="3" type="ORF">ACFFU4_15040</name>
</gene>